<accession>A0A1F5ZN04</accession>
<dbReference type="EMBL" id="MFJE01000033">
    <property type="protein sequence ID" value="OGG13880.1"/>
    <property type="molecule type" value="Genomic_DNA"/>
</dbReference>
<dbReference type="Proteomes" id="UP000177383">
    <property type="component" value="Unassembled WGS sequence"/>
</dbReference>
<evidence type="ECO:0000313" key="1">
    <source>
        <dbReference type="EMBL" id="OGG13880.1"/>
    </source>
</evidence>
<name>A0A1F5ZN04_9BACT</name>
<dbReference type="STRING" id="1798375.A2773_03805"/>
<organism evidence="1 2">
    <name type="scientific">Candidatus Gottesmanbacteria bacterium RIFCSPHIGHO2_01_FULL_39_10</name>
    <dbReference type="NCBI Taxonomy" id="1798375"/>
    <lineage>
        <taxon>Bacteria</taxon>
        <taxon>Candidatus Gottesmaniibacteriota</taxon>
    </lineage>
</organism>
<dbReference type="AlphaFoldDB" id="A0A1F5ZN04"/>
<sequence length="79" mass="8624">MADAQTVYRNVVVPNETGDGAGIIRMPEKSIPAGYETLLEGSDFKQPPQTTTFKRGRGPAIFADQEGARYTSNKEIYNG</sequence>
<comment type="caution">
    <text evidence="1">The sequence shown here is derived from an EMBL/GenBank/DDBJ whole genome shotgun (WGS) entry which is preliminary data.</text>
</comment>
<protein>
    <submittedName>
        <fullName evidence="1">Uncharacterized protein</fullName>
    </submittedName>
</protein>
<gene>
    <name evidence="1" type="ORF">A2773_03805</name>
</gene>
<proteinExistence type="predicted"/>
<evidence type="ECO:0000313" key="2">
    <source>
        <dbReference type="Proteomes" id="UP000177383"/>
    </source>
</evidence>
<reference evidence="1 2" key="1">
    <citation type="journal article" date="2016" name="Nat. Commun.">
        <title>Thousands of microbial genomes shed light on interconnected biogeochemical processes in an aquifer system.</title>
        <authorList>
            <person name="Anantharaman K."/>
            <person name="Brown C.T."/>
            <person name="Hug L.A."/>
            <person name="Sharon I."/>
            <person name="Castelle C.J."/>
            <person name="Probst A.J."/>
            <person name="Thomas B.C."/>
            <person name="Singh A."/>
            <person name="Wilkins M.J."/>
            <person name="Karaoz U."/>
            <person name="Brodie E.L."/>
            <person name="Williams K.H."/>
            <person name="Hubbard S.S."/>
            <person name="Banfield J.F."/>
        </authorList>
    </citation>
    <scope>NUCLEOTIDE SEQUENCE [LARGE SCALE GENOMIC DNA]</scope>
</reference>